<proteinExistence type="predicted"/>
<evidence type="ECO:0000256" key="4">
    <source>
        <dbReference type="ARBA" id="ARBA00022989"/>
    </source>
</evidence>
<dbReference type="GO" id="GO:0005886">
    <property type="term" value="C:plasma membrane"/>
    <property type="evidence" value="ECO:0007669"/>
    <property type="project" value="UniProtKB-SubCell"/>
</dbReference>
<sequence length="212" mass="21794">MPSLDHLLAFTVAAFILIVIPGPSVLFTVSRALAYGRRVALTTVLGGAFGSFTAATAVAVGVGAIVQTSAVVYTAIKFAGAAYLVYLGVQAVRHRRSLRAAFEGQTAPLGGRRTWLQGYVVGVTNPKTIVFFAAVLPQFVDPAAGHPGLQMVILGAIFAAIALASDAVWGVAAGTARSWFARSARRLDLIGGAAGLTMVGLGLGLAVQGRKD</sequence>
<evidence type="ECO:0000256" key="3">
    <source>
        <dbReference type="ARBA" id="ARBA00022692"/>
    </source>
</evidence>
<evidence type="ECO:0000256" key="6">
    <source>
        <dbReference type="SAM" id="Phobius"/>
    </source>
</evidence>
<dbReference type="InterPro" id="IPR001123">
    <property type="entry name" value="LeuE-type"/>
</dbReference>
<dbReference type="Pfam" id="PF01810">
    <property type="entry name" value="LysE"/>
    <property type="match status" value="1"/>
</dbReference>
<evidence type="ECO:0000256" key="2">
    <source>
        <dbReference type="ARBA" id="ARBA00022475"/>
    </source>
</evidence>
<keyword evidence="5 6" id="KW-0472">Membrane</keyword>
<comment type="subcellular location">
    <subcellularLocation>
        <location evidence="1">Cell membrane</location>
        <topology evidence="1">Multi-pass membrane protein</topology>
    </subcellularLocation>
</comment>
<reference evidence="7 8" key="2">
    <citation type="submission" date="2020-03" db="EMBL/GenBank/DDBJ databases">
        <authorList>
            <person name="Ichikawa N."/>
            <person name="Kimura A."/>
            <person name="Kitahashi Y."/>
            <person name="Uohara A."/>
        </authorList>
    </citation>
    <scope>NUCLEOTIDE SEQUENCE [LARGE SCALE GENOMIC DNA]</scope>
    <source>
        <strain evidence="7 8">NBRC 108638</strain>
    </source>
</reference>
<keyword evidence="3 6" id="KW-0812">Transmembrane</keyword>
<feature type="transmembrane region" description="Helical" evidence="6">
    <location>
        <begin position="70"/>
        <end position="89"/>
    </location>
</feature>
<comment type="caution">
    <text evidence="7">The sequence shown here is derived from an EMBL/GenBank/DDBJ whole genome shotgun (WGS) entry which is preliminary data.</text>
</comment>
<name>A0A6V8LPJ8_9ACTN</name>
<keyword evidence="8" id="KW-1185">Reference proteome</keyword>
<organism evidence="7 8">
    <name type="scientific">Phytohabitans rumicis</name>
    <dbReference type="NCBI Taxonomy" id="1076125"/>
    <lineage>
        <taxon>Bacteria</taxon>
        <taxon>Bacillati</taxon>
        <taxon>Actinomycetota</taxon>
        <taxon>Actinomycetes</taxon>
        <taxon>Micromonosporales</taxon>
        <taxon>Micromonosporaceae</taxon>
    </lineage>
</organism>
<dbReference type="AlphaFoldDB" id="A0A6V8LPJ8"/>
<dbReference type="RefSeq" id="WP_173085693.1">
    <property type="nucleotide sequence ID" value="NZ_BAABJB010000052.1"/>
</dbReference>
<dbReference type="PANTHER" id="PTHR30086:SF20">
    <property type="entry name" value="ARGININE EXPORTER PROTEIN ARGO-RELATED"/>
    <property type="match status" value="1"/>
</dbReference>
<dbReference type="GO" id="GO:0015171">
    <property type="term" value="F:amino acid transmembrane transporter activity"/>
    <property type="evidence" value="ECO:0007669"/>
    <property type="project" value="TreeGrafter"/>
</dbReference>
<dbReference type="PIRSF" id="PIRSF006324">
    <property type="entry name" value="LeuE"/>
    <property type="match status" value="1"/>
</dbReference>
<gene>
    <name evidence="7" type="ORF">Prum_097980</name>
</gene>
<dbReference type="PANTHER" id="PTHR30086">
    <property type="entry name" value="ARGININE EXPORTER PROTEIN ARGO"/>
    <property type="match status" value="1"/>
</dbReference>
<evidence type="ECO:0000256" key="1">
    <source>
        <dbReference type="ARBA" id="ARBA00004651"/>
    </source>
</evidence>
<accession>A0A6V8LPJ8</accession>
<dbReference type="EMBL" id="BLPG01000002">
    <property type="protein sequence ID" value="GFJ96156.1"/>
    <property type="molecule type" value="Genomic_DNA"/>
</dbReference>
<feature type="transmembrane region" description="Helical" evidence="6">
    <location>
        <begin position="119"/>
        <end position="140"/>
    </location>
</feature>
<feature type="transmembrane region" description="Helical" evidence="6">
    <location>
        <begin position="6"/>
        <end position="27"/>
    </location>
</feature>
<evidence type="ECO:0000256" key="5">
    <source>
        <dbReference type="ARBA" id="ARBA00023136"/>
    </source>
</evidence>
<evidence type="ECO:0000313" key="8">
    <source>
        <dbReference type="Proteomes" id="UP000482960"/>
    </source>
</evidence>
<keyword evidence="2" id="KW-1003">Cell membrane</keyword>
<dbReference type="Proteomes" id="UP000482960">
    <property type="component" value="Unassembled WGS sequence"/>
</dbReference>
<protein>
    <submittedName>
        <fullName evidence="7">Lysine transporter LysE</fullName>
    </submittedName>
</protein>
<feature type="transmembrane region" description="Helical" evidence="6">
    <location>
        <begin position="187"/>
        <end position="207"/>
    </location>
</feature>
<keyword evidence="4 6" id="KW-1133">Transmembrane helix</keyword>
<reference evidence="7 8" key="1">
    <citation type="submission" date="2020-03" db="EMBL/GenBank/DDBJ databases">
        <title>Whole genome shotgun sequence of Phytohabitans rumicis NBRC 108638.</title>
        <authorList>
            <person name="Komaki H."/>
            <person name="Tamura T."/>
        </authorList>
    </citation>
    <scope>NUCLEOTIDE SEQUENCE [LARGE SCALE GENOMIC DNA]</scope>
    <source>
        <strain evidence="7 8">NBRC 108638</strain>
    </source>
</reference>
<feature type="transmembrane region" description="Helical" evidence="6">
    <location>
        <begin position="39"/>
        <end position="64"/>
    </location>
</feature>
<feature type="transmembrane region" description="Helical" evidence="6">
    <location>
        <begin position="152"/>
        <end position="175"/>
    </location>
</feature>
<evidence type="ECO:0000313" key="7">
    <source>
        <dbReference type="EMBL" id="GFJ96156.1"/>
    </source>
</evidence>